<keyword evidence="8 15" id="KW-0479">Metal-binding</keyword>
<comment type="similarity">
    <text evidence="3">Belongs to the peptidase M1 family.</text>
</comment>
<comment type="cofactor">
    <cofactor evidence="15">
        <name>Zn(2+)</name>
        <dbReference type="ChEBI" id="CHEBI:29105"/>
    </cofactor>
    <text evidence="15">Binds 1 zinc ion per subunit.</text>
</comment>
<evidence type="ECO:0000256" key="15">
    <source>
        <dbReference type="PIRSR" id="PIRSR634015-3"/>
    </source>
</evidence>
<evidence type="ECO:0000259" key="18">
    <source>
        <dbReference type="Pfam" id="PF17900"/>
    </source>
</evidence>
<keyword evidence="7 19" id="KW-0645">Protease</keyword>
<evidence type="ECO:0000313" key="19">
    <source>
        <dbReference type="EMBL" id="GEC05468.1"/>
    </source>
</evidence>
<dbReference type="Proteomes" id="UP000317881">
    <property type="component" value="Unassembled WGS sequence"/>
</dbReference>
<proteinExistence type="inferred from homology"/>
<reference evidence="19 20" key="1">
    <citation type="submission" date="2019-06" db="EMBL/GenBank/DDBJ databases">
        <title>Whole genome shotgun sequence of Streptomyces spinoverrucosus NBRC 14228.</title>
        <authorList>
            <person name="Hosoyama A."/>
            <person name="Uohara A."/>
            <person name="Ohji S."/>
            <person name="Ichikawa N."/>
        </authorList>
    </citation>
    <scope>NUCLEOTIDE SEQUENCE [LARGE SCALE GENOMIC DNA]</scope>
    <source>
        <strain evidence="19 20">NBRC 14228</strain>
    </source>
</reference>
<dbReference type="GO" id="GO:0005737">
    <property type="term" value="C:cytoplasm"/>
    <property type="evidence" value="ECO:0007669"/>
    <property type="project" value="UniProtKB-SubCell"/>
</dbReference>
<evidence type="ECO:0000256" key="2">
    <source>
        <dbReference type="ARBA" id="ARBA00004496"/>
    </source>
</evidence>
<evidence type="ECO:0000256" key="9">
    <source>
        <dbReference type="ARBA" id="ARBA00022801"/>
    </source>
</evidence>
<evidence type="ECO:0000256" key="14">
    <source>
        <dbReference type="PIRSR" id="PIRSR634015-1"/>
    </source>
</evidence>
<sequence>MKIPTAGRRDRKQRPRRRALVLALALTAAVGITGAAVLTGTLTFGTHGPTAHPGPAPAPGPSVAPSGPAPSPGAPGIGDPLLPHDGNGGYTVRRYTLAFDWRAPRTPFAARATISATATQALSRFNLDFAGNTLHTVTVDGAPATAERDGDELLVTPARPIPKGNPFTVRVAYTADPTQQRQRDDAIRTYGWVPTSDGTVVCAQPNGAKMIFPVNDHPSLRAPITFRITTPPGLSAVANGRLVERVRRPDGRVRWTYDSEHPVAAQLIQLAIGKFTFVDSTGPRGLPVRDVVPEDLVADTEDHRSRTSEHLTWLERRLGPYPFRRYGVLVGDTDLPVALETQALSVVPRAALLGDRVDAERDLVHELAHQWTGNSVAIRRWSDLWLSEGHARFYERLYSDEHGGVAIEDAMRAAYEQHDRWRHDAGAPAEPTEPTLFKVMRYDGSALVLYALREKVGEETFDRIERSWVTKYRGRVAGTRDFIALASDVAGEDLTPFLTPWLYGERTPPMPGHPDWEVDPVQD</sequence>
<feature type="compositionally biased region" description="Pro residues" evidence="16">
    <location>
        <begin position="52"/>
        <end position="73"/>
    </location>
</feature>
<dbReference type="PANTHER" id="PTHR45726:SF3">
    <property type="entry name" value="LEUKOTRIENE A-4 HYDROLASE"/>
    <property type="match status" value="1"/>
</dbReference>
<dbReference type="Gene3D" id="1.10.390.10">
    <property type="entry name" value="Neutral Protease Domain 2"/>
    <property type="match status" value="1"/>
</dbReference>
<dbReference type="GO" id="GO:0008237">
    <property type="term" value="F:metallopeptidase activity"/>
    <property type="evidence" value="ECO:0007669"/>
    <property type="project" value="UniProtKB-KW"/>
</dbReference>
<dbReference type="GO" id="GO:0006508">
    <property type="term" value="P:proteolysis"/>
    <property type="evidence" value="ECO:0007669"/>
    <property type="project" value="UniProtKB-KW"/>
</dbReference>
<dbReference type="Pfam" id="PF01433">
    <property type="entry name" value="Peptidase_M1"/>
    <property type="match status" value="1"/>
</dbReference>
<evidence type="ECO:0000256" key="13">
    <source>
        <dbReference type="ARBA" id="ARBA00031533"/>
    </source>
</evidence>
<comment type="subcellular location">
    <subcellularLocation>
        <location evidence="2">Cytoplasm</location>
    </subcellularLocation>
</comment>
<keyword evidence="11 19" id="KW-0482">Metalloprotease</keyword>
<feature type="domain" description="Aminopeptidase N-like N-terminal" evidence="18">
    <location>
        <begin position="94"/>
        <end position="260"/>
    </location>
</feature>
<dbReference type="AlphaFoldDB" id="A0A4Y3VH73"/>
<evidence type="ECO:0000256" key="11">
    <source>
        <dbReference type="ARBA" id="ARBA00023049"/>
    </source>
</evidence>
<feature type="active site" description="Proton donor" evidence="14">
    <location>
        <position position="442"/>
    </location>
</feature>
<organism evidence="19 20">
    <name type="scientific">Streptomyces spinoverrucosus</name>
    <dbReference type="NCBI Taxonomy" id="284043"/>
    <lineage>
        <taxon>Bacteria</taxon>
        <taxon>Bacillati</taxon>
        <taxon>Actinomycetota</taxon>
        <taxon>Actinomycetes</taxon>
        <taxon>Kitasatosporales</taxon>
        <taxon>Streptomycetaceae</taxon>
        <taxon>Streptomyces</taxon>
    </lineage>
</organism>
<name>A0A4Y3VH73_9ACTN</name>
<feature type="binding site" evidence="15">
    <location>
        <position position="388"/>
    </location>
    <ligand>
        <name>Zn(2+)</name>
        <dbReference type="ChEBI" id="CHEBI:29105"/>
        <note>catalytic</note>
    </ligand>
</feature>
<feature type="active site" description="Proton acceptor" evidence="14">
    <location>
        <position position="366"/>
    </location>
</feature>
<evidence type="ECO:0000256" key="1">
    <source>
        <dbReference type="ARBA" id="ARBA00000098"/>
    </source>
</evidence>
<feature type="binding site" evidence="15">
    <location>
        <position position="369"/>
    </location>
    <ligand>
        <name>Zn(2+)</name>
        <dbReference type="ChEBI" id="CHEBI:29105"/>
        <note>catalytic</note>
    </ligand>
</feature>
<evidence type="ECO:0000256" key="4">
    <source>
        <dbReference type="ARBA" id="ARBA00012564"/>
    </source>
</evidence>
<dbReference type="GO" id="GO:0008270">
    <property type="term" value="F:zinc ion binding"/>
    <property type="evidence" value="ECO:0007669"/>
    <property type="project" value="InterPro"/>
</dbReference>
<dbReference type="RefSeq" id="WP_229866300.1">
    <property type="nucleotide sequence ID" value="NZ_BJND01000020.1"/>
</dbReference>
<protein>
    <recommendedName>
        <fullName evidence="5">Aminopeptidase N</fullName>
        <ecNumber evidence="4">3.4.11.2</ecNumber>
    </recommendedName>
    <alternativeName>
        <fullName evidence="12">Alanine aminopeptidase</fullName>
    </alternativeName>
    <alternativeName>
        <fullName evidence="13">Lysyl aminopeptidase</fullName>
    </alternativeName>
</protein>
<dbReference type="InterPro" id="IPR027268">
    <property type="entry name" value="Peptidase_M4/M1_CTD_sf"/>
</dbReference>
<evidence type="ECO:0000313" key="20">
    <source>
        <dbReference type="Proteomes" id="UP000317881"/>
    </source>
</evidence>
<keyword evidence="20" id="KW-1185">Reference proteome</keyword>
<dbReference type="InterPro" id="IPR042097">
    <property type="entry name" value="Aminopeptidase_N-like_N_sf"/>
</dbReference>
<comment type="catalytic activity">
    <reaction evidence="1">
        <text>Release of an N-terminal amino acid, Xaa-|-Yaa- from a peptide, amide or arylamide. Xaa is preferably Ala, but may be most amino acids including Pro (slow action). When a terminal hydrophobic residue is followed by a prolyl residue, the two may be released as an intact Xaa-Pro dipeptide.</text>
        <dbReference type="EC" id="3.4.11.2"/>
    </reaction>
</comment>
<feature type="region of interest" description="Disordered" evidence="16">
    <location>
        <begin position="48"/>
        <end position="85"/>
    </location>
</feature>
<evidence type="ECO:0000256" key="7">
    <source>
        <dbReference type="ARBA" id="ARBA00022670"/>
    </source>
</evidence>
<dbReference type="InterPro" id="IPR014782">
    <property type="entry name" value="Peptidase_M1_dom"/>
</dbReference>
<dbReference type="GO" id="GO:0016285">
    <property type="term" value="F:alanyl aminopeptidase activity"/>
    <property type="evidence" value="ECO:0007669"/>
    <property type="project" value="UniProtKB-EC"/>
</dbReference>
<keyword evidence="9" id="KW-0378">Hydrolase</keyword>
<feature type="binding site" evidence="15">
    <location>
        <position position="365"/>
    </location>
    <ligand>
        <name>Zn(2+)</name>
        <dbReference type="ChEBI" id="CHEBI:29105"/>
        <note>catalytic</note>
    </ligand>
</feature>
<evidence type="ECO:0000256" key="6">
    <source>
        <dbReference type="ARBA" id="ARBA00022490"/>
    </source>
</evidence>
<evidence type="ECO:0000256" key="5">
    <source>
        <dbReference type="ARBA" id="ARBA00015611"/>
    </source>
</evidence>
<comment type="caution">
    <text evidence="19">The sequence shown here is derived from an EMBL/GenBank/DDBJ whole genome shotgun (WGS) entry which is preliminary data.</text>
</comment>
<dbReference type="PANTHER" id="PTHR45726">
    <property type="entry name" value="LEUKOTRIENE A-4 HYDROLASE"/>
    <property type="match status" value="1"/>
</dbReference>
<dbReference type="Pfam" id="PF17900">
    <property type="entry name" value="Peptidase_M1_N"/>
    <property type="match status" value="1"/>
</dbReference>
<evidence type="ECO:0000256" key="3">
    <source>
        <dbReference type="ARBA" id="ARBA00010136"/>
    </source>
</evidence>
<evidence type="ECO:0000256" key="12">
    <source>
        <dbReference type="ARBA" id="ARBA00029811"/>
    </source>
</evidence>
<evidence type="ECO:0000256" key="16">
    <source>
        <dbReference type="SAM" id="MobiDB-lite"/>
    </source>
</evidence>
<evidence type="ECO:0000259" key="17">
    <source>
        <dbReference type="Pfam" id="PF01433"/>
    </source>
</evidence>
<dbReference type="EMBL" id="BJND01000020">
    <property type="protein sequence ID" value="GEC05468.1"/>
    <property type="molecule type" value="Genomic_DNA"/>
</dbReference>
<dbReference type="InterPro" id="IPR045357">
    <property type="entry name" value="Aminopeptidase_N-like_N"/>
</dbReference>
<gene>
    <name evidence="19" type="ORF">SSP24_31230</name>
</gene>
<dbReference type="InterPro" id="IPR034015">
    <property type="entry name" value="M1_LTA4H"/>
</dbReference>
<feature type="domain" description="Peptidase M1 membrane alanine aminopeptidase" evidence="17">
    <location>
        <begin position="309"/>
        <end position="501"/>
    </location>
</feature>
<dbReference type="SUPFAM" id="SSF55486">
    <property type="entry name" value="Metalloproteases ('zincins'), catalytic domain"/>
    <property type="match status" value="1"/>
</dbReference>
<dbReference type="PRINTS" id="PR00756">
    <property type="entry name" value="ALADIPTASE"/>
</dbReference>
<evidence type="ECO:0000256" key="8">
    <source>
        <dbReference type="ARBA" id="ARBA00022723"/>
    </source>
</evidence>
<dbReference type="Gene3D" id="2.60.40.1730">
    <property type="entry name" value="tricorn interacting facor f3 domain"/>
    <property type="match status" value="1"/>
</dbReference>
<accession>A0A4Y3VH73</accession>
<dbReference type="InterPro" id="IPR001930">
    <property type="entry name" value="Peptidase_M1"/>
</dbReference>
<dbReference type="SUPFAM" id="SSF63737">
    <property type="entry name" value="Leukotriene A4 hydrolase N-terminal domain"/>
    <property type="match status" value="1"/>
</dbReference>
<evidence type="ECO:0000256" key="10">
    <source>
        <dbReference type="ARBA" id="ARBA00022833"/>
    </source>
</evidence>
<keyword evidence="6" id="KW-0963">Cytoplasm</keyword>
<dbReference type="CDD" id="cd09603">
    <property type="entry name" value="M1_APN_like"/>
    <property type="match status" value="1"/>
</dbReference>
<keyword evidence="10 15" id="KW-0862">Zinc</keyword>
<dbReference type="EC" id="3.4.11.2" evidence="4"/>